<dbReference type="EMBL" id="JAVDSG010000001">
    <property type="protein sequence ID" value="MDR6596265.1"/>
    <property type="molecule type" value="Genomic_DNA"/>
</dbReference>
<protein>
    <recommendedName>
        <fullName evidence="3">Lipoprotein</fullName>
    </recommendedName>
</protein>
<gene>
    <name evidence="1" type="ORF">J2S66_004649</name>
</gene>
<comment type="caution">
    <text evidence="1">The sequence shown here is derived from an EMBL/GenBank/DDBJ whole genome shotgun (WGS) entry which is preliminary data.</text>
</comment>
<evidence type="ECO:0000313" key="1">
    <source>
        <dbReference type="EMBL" id="MDR6596265.1"/>
    </source>
</evidence>
<sequence length="232" mass="24637">MISRRTMLIGGAATATGIAAPTVAGCGSSTIVAGQLASKAPWLKQMAESIVAELVGESITAGFKEAWGAWFEPTKEAVAAELTGTGYDVYSSYIFGHAVPSVTLTRLTSSTDSANHPDRLLCVRENGERVVLQAWAWKAIDAFIRSELVNRSGADLLRYRELLVKTVVPHGTAEGNVVSPLRTSAWVAYPARDGVVEVSFARVEGESKVTVKASGYPSEDSADGTERTFALV</sequence>
<name>A0ABU1Q050_9PSEU</name>
<proteinExistence type="predicted"/>
<organism evidence="1 2">
    <name type="scientific">Saccharothrix longispora</name>
    <dbReference type="NCBI Taxonomy" id="33920"/>
    <lineage>
        <taxon>Bacteria</taxon>
        <taxon>Bacillati</taxon>
        <taxon>Actinomycetota</taxon>
        <taxon>Actinomycetes</taxon>
        <taxon>Pseudonocardiales</taxon>
        <taxon>Pseudonocardiaceae</taxon>
        <taxon>Saccharothrix</taxon>
    </lineage>
</organism>
<reference evidence="1 2" key="1">
    <citation type="submission" date="2023-07" db="EMBL/GenBank/DDBJ databases">
        <title>Sequencing the genomes of 1000 actinobacteria strains.</title>
        <authorList>
            <person name="Klenk H.-P."/>
        </authorList>
    </citation>
    <scope>NUCLEOTIDE SEQUENCE [LARGE SCALE GENOMIC DNA]</scope>
    <source>
        <strain evidence="1 2">DSM 43749</strain>
    </source>
</reference>
<dbReference type="PROSITE" id="PS51257">
    <property type="entry name" value="PROKAR_LIPOPROTEIN"/>
    <property type="match status" value="1"/>
</dbReference>
<dbReference type="RefSeq" id="WP_310309339.1">
    <property type="nucleotide sequence ID" value="NZ_BAAAXB010000001.1"/>
</dbReference>
<evidence type="ECO:0008006" key="3">
    <source>
        <dbReference type="Google" id="ProtNLM"/>
    </source>
</evidence>
<accession>A0ABU1Q050</accession>
<dbReference type="Proteomes" id="UP001268819">
    <property type="component" value="Unassembled WGS sequence"/>
</dbReference>
<evidence type="ECO:0000313" key="2">
    <source>
        <dbReference type="Proteomes" id="UP001268819"/>
    </source>
</evidence>
<keyword evidence="2" id="KW-1185">Reference proteome</keyword>